<gene>
    <name evidence="9" type="ORF">LCIT_10070</name>
</gene>
<evidence type="ECO:0000256" key="6">
    <source>
        <dbReference type="ARBA" id="ARBA00023002"/>
    </source>
</evidence>
<sequence length="166" mass="18854">MKKIRMVWAEDSTHAIGKNGQLAWHLPDDLKLFKAETINTLMVMGRTTWDTIGRPLPGRTSLVLTHQKDFKTPYDDVIIAHSVDEVLDYIEKETRDISIAGGAAIYHAFMPYATDLIVTRIDVTIAGDTFVDAIDLSQFKLVSATAHDKDDKHDYSFVVERYERQN</sequence>
<dbReference type="Pfam" id="PF00186">
    <property type="entry name" value="DHFR_1"/>
    <property type="match status" value="1"/>
</dbReference>
<comment type="caution">
    <text evidence="9">The sequence shown here is derived from an EMBL/GenBank/DDBJ whole genome shotgun (WGS) entry which is preliminary data.</text>
</comment>
<evidence type="ECO:0000259" key="8">
    <source>
        <dbReference type="PROSITE" id="PS51330"/>
    </source>
</evidence>
<dbReference type="PIRSF" id="PIRSF000194">
    <property type="entry name" value="DHFR"/>
    <property type="match status" value="1"/>
</dbReference>
<dbReference type="Gene3D" id="3.40.430.10">
    <property type="entry name" value="Dihydrofolate Reductase, subunit A"/>
    <property type="match status" value="1"/>
</dbReference>
<dbReference type="PROSITE" id="PS51330">
    <property type="entry name" value="DHFR_2"/>
    <property type="match status" value="1"/>
</dbReference>
<evidence type="ECO:0000256" key="7">
    <source>
        <dbReference type="PIRNR" id="PIRNR000194"/>
    </source>
</evidence>
<dbReference type="GO" id="GO:0046654">
    <property type="term" value="P:tetrahydrofolate biosynthetic process"/>
    <property type="evidence" value="ECO:0007669"/>
    <property type="project" value="UniProtKB-UniPathway"/>
</dbReference>
<evidence type="ECO:0000313" key="9">
    <source>
        <dbReference type="EMBL" id="GDZ83765.1"/>
    </source>
</evidence>
<protein>
    <recommendedName>
        <fullName evidence="3 7">Dihydrofolate reductase</fullName>
        <ecNumber evidence="3 7">1.5.1.3</ecNumber>
    </recommendedName>
</protein>
<feature type="domain" description="DHFR" evidence="8">
    <location>
        <begin position="3"/>
        <end position="164"/>
    </location>
</feature>
<dbReference type="SUPFAM" id="SSF53597">
    <property type="entry name" value="Dihydrofolate reductase-like"/>
    <property type="match status" value="1"/>
</dbReference>
<accession>A0A5A5U1I4</accession>
<proteinExistence type="inferred from homology"/>
<evidence type="ECO:0000256" key="3">
    <source>
        <dbReference type="ARBA" id="ARBA00012856"/>
    </source>
</evidence>
<dbReference type="EC" id="1.5.1.3" evidence="3 7"/>
<dbReference type="CDD" id="cd00209">
    <property type="entry name" value="DHFR"/>
    <property type="match status" value="1"/>
</dbReference>
<dbReference type="GO" id="GO:0005829">
    <property type="term" value="C:cytosol"/>
    <property type="evidence" value="ECO:0007669"/>
    <property type="project" value="TreeGrafter"/>
</dbReference>
<dbReference type="InterPro" id="IPR012259">
    <property type="entry name" value="DHFR"/>
</dbReference>
<comment type="pathway">
    <text evidence="1 7">Cofactor biosynthesis; tetrahydrofolate biosynthesis; 5,6,7,8-tetrahydrofolate from 7,8-dihydrofolate: step 1/1.</text>
</comment>
<dbReference type="UniPathway" id="UPA00077">
    <property type="reaction ID" value="UER00158"/>
</dbReference>
<evidence type="ECO:0000256" key="1">
    <source>
        <dbReference type="ARBA" id="ARBA00004903"/>
    </source>
</evidence>
<evidence type="ECO:0000256" key="5">
    <source>
        <dbReference type="ARBA" id="ARBA00022857"/>
    </source>
</evidence>
<evidence type="ECO:0000313" key="10">
    <source>
        <dbReference type="Proteomes" id="UP000323274"/>
    </source>
</evidence>
<dbReference type="GO" id="GO:0046452">
    <property type="term" value="P:dihydrofolate metabolic process"/>
    <property type="evidence" value="ECO:0007669"/>
    <property type="project" value="TreeGrafter"/>
</dbReference>
<organism evidence="9 10">
    <name type="scientific">Leuconostoc citreum</name>
    <dbReference type="NCBI Taxonomy" id="33964"/>
    <lineage>
        <taxon>Bacteria</taxon>
        <taxon>Bacillati</taxon>
        <taxon>Bacillota</taxon>
        <taxon>Bacilli</taxon>
        <taxon>Lactobacillales</taxon>
        <taxon>Lactobacillaceae</taxon>
        <taxon>Leuconostoc</taxon>
    </lineage>
</organism>
<evidence type="ECO:0000256" key="2">
    <source>
        <dbReference type="ARBA" id="ARBA00009539"/>
    </source>
</evidence>
<dbReference type="GO" id="GO:0046655">
    <property type="term" value="P:folic acid metabolic process"/>
    <property type="evidence" value="ECO:0007669"/>
    <property type="project" value="TreeGrafter"/>
</dbReference>
<reference evidence="9 10" key="1">
    <citation type="submission" date="2019-04" db="EMBL/GenBank/DDBJ databases">
        <title>A pseudo-fructophilic Leuconostoc citreum strain F192-5 isolated from peel of satsuma mandarin: the first report for isolation and characterization of strain-dependent fructophilic-like characteristics.</title>
        <authorList>
            <person name="Maeno S."/>
            <person name="Tanizawa Y."/>
            <person name="Kajikawa A."/>
            <person name="Kanesaki Y."/>
            <person name="Kubota E."/>
            <person name="Arita M."/>
            <person name="Leon D."/>
            <person name="Endo A."/>
        </authorList>
    </citation>
    <scope>NUCLEOTIDE SEQUENCE [LARGE SCALE GENOMIC DNA]</scope>
    <source>
        <strain evidence="9 10">F192-5</strain>
    </source>
</reference>
<evidence type="ECO:0000256" key="4">
    <source>
        <dbReference type="ARBA" id="ARBA00022563"/>
    </source>
</evidence>
<dbReference type="InterPro" id="IPR001796">
    <property type="entry name" value="DHFR_dom"/>
</dbReference>
<comment type="similarity">
    <text evidence="2 7">Belongs to the dihydrofolate reductase family.</text>
</comment>
<keyword evidence="6 7" id="KW-0560">Oxidoreductase</keyword>
<dbReference type="PRINTS" id="PR00070">
    <property type="entry name" value="DHFR"/>
</dbReference>
<dbReference type="AlphaFoldDB" id="A0A5A5U1I4"/>
<dbReference type="PANTHER" id="PTHR48069">
    <property type="entry name" value="DIHYDROFOLATE REDUCTASE"/>
    <property type="match status" value="1"/>
</dbReference>
<dbReference type="RefSeq" id="WP_036069277.1">
    <property type="nucleotide sequence ID" value="NZ_BJJW01000006.1"/>
</dbReference>
<keyword evidence="4 7" id="KW-0554">One-carbon metabolism</keyword>
<dbReference type="GO" id="GO:0050661">
    <property type="term" value="F:NADP binding"/>
    <property type="evidence" value="ECO:0007669"/>
    <property type="project" value="InterPro"/>
</dbReference>
<keyword evidence="5 7" id="KW-0521">NADP</keyword>
<comment type="catalytic activity">
    <reaction evidence="7">
        <text>(6S)-5,6,7,8-tetrahydrofolate + NADP(+) = 7,8-dihydrofolate + NADPH + H(+)</text>
        <dbReference type="Rhea" id="RHEA:15009"/>
        <dbReference type="ChEBI" id="CHEBI:15378"/>
        <dbReference type="ChEBI" id="CHEBI:57451"/>
        <dbReference type="ChEBI" id="CHEBI:57453"/>
        <dbReference type="ChEBI" id="CHEBI:57783"/>
        <dbReference type="ChEBI" id="CHEBI:58349"/>
        <dbReference type="EC" id="1.5.1.3"/>
    </reaction>
</comment>
<dbReference type="GO" id="GO:0004146">
    <property type="term" value="F:dihydrofolate reductase activity"/>
    <property type="evidence" value="ECO:0007669"/>
    <property type="project" value="UniProtKB-EC"/>
</dbReference>
<dbReference type="Proteomes" id="UP000323274">
    <property type="component" value="Unassembled WGS sequence"/>
</dbReference>
<dbReference type="InterPro" id="IPR024072">
    <property type="entry name" value="DHFR-like_dom_sf"/>
</dbReference>
<dbReference type="EMBL" id="BJJW01000006">
    <property type="protein sequence ID" value="GDZ83765.1"/>
    <property type="molecule type" value="Genomic_DNA"/>
</dbReference>
<dbReference type="GO" id="GO:0006730">
    <property type="term" value="P:one-carbon metabolic process"/>
    <property type="evidence" value="ECO:0007669"/>
    <property type="project" value="UniProtKB-KW"/>
</dbReference>
<dbReference type="PANTHER" id="PTHR48069:SF3">
    <property type="entry name" value="DIHYDROFOLATE REDUCTASE"/>
    <property type="match status" value="1"/>
</dbReference>
<comment type="function">
    <text evidence="7">Key enzyme in folate metabolism. Catalyzes an essential reaction for de novo glycine and purine synthesis, and for DNA precursor synthesis.</text>
</comment>
<dbReference type="GeneID" id="61102376"/>
<name>A0A5A5U1I4_LEUCI</name>